<keyword evidence="1" id="KW-0812">Transmembrane</keyword>
<proteinExistence type="predicted"/>
<dbReference type="OrthoDB" id="5451070at2"/>
<dbReference type="AlphaFoldDB" id="A0A368SYP5"/>
<evidence type="ECO:0000256" key="1">
    <source>
        <dbReference type="SAM" id="Phobius"/>
    </source>
</evidence>
<feature type="transmembrane region" description="Helical" evidence="1">
    <location>
        <begin position="76"/>
        <end position="94"/>
    </location>
</feature>
<feature type="transmembrane region" description="Helical" evidence="1">
    <location>
        <begin position="370"/>
        <end position="388"/>
    </location>
</feature>
<feature type="transmembrane region" description="Helical" evidence="1">
    <location>
        <begin position="428"/>
        <end position="451"/>
    </location>
</feature>
<dbReference type="Proteomes" id="UP000253318">
    <property type="component" value="Unassembled WGS sequence"/>
</dbReference>
<dbReference type="InterPro" id="IPR021450">
    <property type="entry name" value="DUF3100"/>
</dbReference>
<keyword evidence="1" id="KW-0472">Membrane</keyword>
<dbReference type="RefSeq" id="WP_114400824.1">
    <property type="nucleotide sequence ID" value="NZ_QEIM01000312.1"/>
</dbReference>
<feature type="transmembrane region" description="Helical" evidence="1">
    <location>
        <begin position="44"/>
        <end position="64"/>
    </location>
</feature>
<keyword evidence="3" id="KW-1185">Reference proteome</keyword>
<feature type="transmembrane region" description="Helical" evidence="1">
    <location>
        <begin position="394"/>
        <end position="416"/>
    </location>
</feature>
<feature type="transmembrane region" description="Helical" evidence="1">
    <location>
        <begin position="347"/>
        <end position="363"/>
    </location>
</feature>
<organism evidence="2 3">
    <name type="scientific">Marinitenerispora sediminis</name>
    <dbReference type="NCBI Taxonomy" id="1931232"/>
    <lineage>
        <taxon>Bacteria</taxon>
        <taxon>Bacillati</taxon>
        <taxon>Actinomycetota</taxon>
        <taxon>Actinomycetes</taxon>
        <taxon>Streptosporangiales</taxon>
        <taxon>Nocardiopsidaceae</taxon>
        <taxon>Marinitenerispora</taxon>
    </lineage>
</organism>
<keyword evidence="1" id="KW-1133">Transmembrane helix</keyword>
<feature type="transmembrane region" description="Helical" evidence="1">
    <location>
        <begin position="228"/>
        <end position="254"/>
    </location>
</feature>
<protein>
    <recommendedName>
        <fullName evidence="4">DUF3100 domain-containing protein</fullName>
    </recommendedName>
</protein>
<accession>A0A368SYP5</accession>
<dbReference type="EMBL" id="QEIN01000316">
    <property type="protein sequence ID" value="RCV49656.1"/>
    <property type="molecule type" value="Genomic_DNA"/>
</dbReference>
<evidence type="ECO:0000313" key="3">
    <source>
        <dbReference type="Proteomes" id="UP000253318"/>
    </source>
</evidence>
<dbReference type="Pfam" id="PF11299">
    <property type="entry name" value="DUF3100"/>
    <property type="match status" value="1"/>
</dbReference>
<evidence type="ECO:0008006" key="4">
    <source>
        <dbReference type="Google" id="ProtNLM"/>
    </source>
</evidence>
<comment type="caution">
    <text evidence="2">The sequence shown here is derived from an EMBL/GenBank/DDBJ whole genome shotgun (WGS) entry which is preliminary data.</text>
</comment>
<reference evidence="2 3" key="1">
    <citation type="submission" date="2018-04" db="EMBL/GenBank/DDBJ databases">
        <title>Novel actinobacteria from marine sediment.</title>
        <authorList>
            <person name="Ng Z.Y."/>
            <person name="Tan G.Y.A."/>
        </authorList>
    </citation>
    <scope>NUCLEOTIDE SEQUENCE [LARGE SCALE GENOMIC DNA]</scope>
    <source>
        <strain evidence="2 3">TPS81</strain>
    </source>
</reference>
<sequence length="455" mass="46800">MSRHLPRAGLPRHLPLVLALAVVLAALAELIGTFEFSIGPGKVILFPIIWAILLGGLVSLQRVVRLPETAQRTAVSLVEVGIILFIVRLAFLVGEKIDTLADVSLALALQEVGHLFGSVILALPIAVALGMGRSAVGATYSIDREPNMAYAAERFGADSPEYHGALGIYVFGSVFGALYLSVLAGFLASTGWISPLALAMGTGVGSGSMMAASAAAIAHSYPEMEEQILAYAAAANLVSEIAGVYLAIFVALPLTERLYRFWSKTFRRTAVPAPAAPAATAPAGAQAAPAAAPAGEAAAPTATSTAAPARTPSAPALGRVALYLLLISAVMLVANTVNIGALHPGELGGFALMCAVTFAAFAVKRAAPRVPAMVLASLLGILVASPLNPLREQVLALVSDIQFLATATPVLVLVGLSIGKDSAVLKRLSWRVVLVALVSFGATFVCAALVAQSFI</sequence>
<feature type="transmembrane region" description="Helical" evidence="1">
    <location>
        <begin position="166"/>
        <end position="188"/>
    </location>
</feature>
<gene>
    <name evidence="2" type="ORF">DEF24_25005</name>
</gene>
<evidence type="ECO:0000313" key="2">
    <source>
        <dbReference type="EMBL" id="RCV49656.1"/>
    </source>
</evidence>
<feature type="transmembrane region" description="Helical" evidence="1">
    <location>
        <begin position="320"/>
        <end position="341"/>
    </location>
</feature>
<name>A0A368SYP5_9ACTN</name>